<protein>
    <submittedName>
        <fullName evidence="1">Uncharacterized protein</fullName>
    </submittedName>
</protein>
<name>A0A2U9ICT7_9CREN</name>
<dbReference type="KEGG" id="abri:DFR85_03585"/>
<reference evidence="1 2" key="1">
    <citation type="submission" date="2018-05" db="EMBL/GenBank/DDBJ databases">
        <title>Complete Genome Sequences of Extremely Thermoacidophilic, Metal-Mobilizing Type-Strain Members of the Archaeal Family Sulfolobaceae: Acidianus brierleyi DSM-1651T, Acidianus sulfidivorans DSM-18786T, Metallosphaera hakonensis DSM-7519T, and Metallosphaera prunae DSM-10039T.</title>
        <authorList>
            <person name="Counts J.A."/>
            <person name="Kelly R.M."/>
        </authorList>
    </citation>
    <scope>NUCLEOTIDE SEQUENCE [LARGE SCALE GENOMIC DNA]</scope>
    <source>
        <strain evidence="1 2">DSM 1651</strain>
    </source>
</reference>
<dbReference type="AlphaFoldDB" id="A0A2U9ICT7"/>
<organism evidence="1 2">
    <name type="scientific">Acidianus brierleyi</name>
    <dbReference type="NCBI Taxonomy" id="41673"/>
    <lineage>
        <taxon>Archaea</taxon>
        <taxon>Thermoproteota</taxon>
        <taxon>Thermoprotei</taxon>
        <taxon>Sulfolobales</taxon>
        <taxon>Sulfolobaceae</taxon>
        <taxon>Acidianus</taxon>
    </lineage>
</organism>
<evidence type="ECO:0000313" key="2">
    <source>
        <dbReference type="Proteomes" id="UP000248044"/>
    </source>
</evidence>
<evidence type="ECO:0000313" key="1">
    <source>
        <dbReference type="EMBL" id="AWR93832.1"/>
    </source>
</evidence>
<proteinExistence type="predicted"/>
<sequence length="110" mass="12788">MLKFHLIKENLYNLPREFIIMKVKVRVKDSRLEISNLSDTPLKLLDVIIKYRVHVSTIEDGSAVKYVTQKIPINQEIIGFYEMPIHFPDVSEVTVIYKVGNEKVQETVSL</sequence>
<accession>A0A2U9ICT7</accession>
<dbReference type="Proteomes" id="UP000248044">
    <property type="component" value="Chromosome"/>
</dbReference>
<dbReference type="EMBL" id="CP029289">
    <property type="protein sequence ID" value="AWR93832.1"/>
    <property type="molecule type" value="Genomic_DNA"/>
</dbReference>
<gene>
    <name evidence="1" type="ORF">DFR85_03585</name>
</gene>
<keyword evidence="2" id="KW-1185">Reference proteome</keyword>